<dbReference type="SUPFAM" id="SSF52518">
    <property type="entry name" value="Thiamin diphosphate-binding fold (THDP-binding)"/>
    <property type="match status" value="2"/>
</dbReference>
<evidence type="ECO:0000256" key="7">
    <source>
        <dbReference type="ARBA" id="ARBA00022977"/>
    </source>
</evidence>
<dbReference type="InterPro" id="IPR009014">
    <property type="entry name" value="Transketo_C/PFOR_II"/>
</dbReference>
<feature type="binding site" evidence="11">
    <location>
        <begin position="145"/>
        <end position="146"/>
    </location>
    <ligand>
        <name>thiamine diphosphate</name>
        <dbReference type="ChEBI" id="CHEBI:58937"/>
    </ligand>
</feature>
<keyword evidence="8 11" id="KW-0786">Thiamine pyrophosphate</keyword>
<dbReference type="InterPro" id="IPR005477">
    <property type="entry name" value="Dxylulose-5-P_synthase"/>
</dbReference>
<dbReference type="SMART" id="SM00861">
    <property type="entry name" value="Transket_pyr"/>
    <property type="match status" value="1"/>
</dbReference>
<comment type="catalytic activity">
    <reaction evidence="11">
        <text>D-glyceraldehyde 3-phosphate + pyruvate + H(+) = 1-deoxy-D-xylulose 5-phosphate + CO2</text>
        <dbReference type="Rhea" id="RHEA:12605"/>
        <dbReference type="ChEBI" id="CHEBI:15361"/>
        <dbReference type="ChEBI" id="CHEBI:15378"/>
        <dbReference type="ChEBI" id="CHEBI:16526"/>
        <dbReference type="ChEBI" id="CHEBI:57792"/>
        <dbReference type="ChEBI" id="CHEBI:59776"/>
        <dbReference type="EC" id="2.2.1.7"/>
    </reaction>
</comment>
<dbReference type="GO" id="GO:0005829">
    <property type="term" value="C:cytosol"/>
    <property type="evidence" value="ECO:0007669"/>
    <property type="project" value="TreeGrafter"/>
</dbReference>
<dbReference type="CDD" id="cd07033">
    <property type="entry name" value="TPP_PYR_DXS_TK_like"/>
    <property type="match status" value="1"/>
</dbReference>
<comment type="similarity">
    <text evidence="2 11">Belongs to the transketolase family. DXPS subfamily.</text>
</comment>
<feature type="binding site" evidence="11">
    <location>
        <position position="72"/>
    </location>
    <ligand>
        <name>thiamine diphosphate</name>
        <dbReference type="ChEBI" id="CHEBI:58937"/>
    </ligand>
</feature>
<dbReference type="PANTHER" id="PTHR43322:SF5">
    <property type="entry name" value="1-DEOXY-D-XYLULOSE-5-PHOSPHATE SYNTHASE, CHLOROPLASTIC"/>
    <property type="match status" value="1"/>
</dbReference>
<evidence type="ECO:0000313" key="13">
    <source>
        <dbReference type="EMBL" id="NLW34727.1"/>
    </source>
</evidence>
<proteinExistence type="inferred from homology"/>
<feature type="domain" description="Transketolase-like pyrimidine-binding" evidence="12">
    <location>
        <begin position="313"/>
        <end position="477"/>
    </location>
</feature>
<dbReference type="PANTHER" id="PTHR43322">
    <property type="entry name" value="1-D-DEOXYXYLULOSE 5-PHOSPHATE SYNTHASE-RELATED"/>
    <property type="match status" value="1"/>
</dbReference>
<reference evidence="13" key="2">
    <citation type="submission" date="2020-01" db="EMBL/GenBank/DDBJ databases">
        <authorList>
            <person name="Campanaro S."/>
        </authorList>
    </citation>
    <scope>NUCLEOTIDE SEQUENCE</scope>
    <source>
        <strain evidence="13">AS06rmzACSIP_7</strain>
    </source>
</reference>
<feature type="binding site" evidence="11">
    <location>
        <position position="173"/>
    </location>
    <ligand>
        <name>thiamine diphosphate</name>
        <dbReference type="ChEBI" id="CHEBI:58937"/>
    </ligand>
</feature>
<keyword evidence="5 11" id="KW-0479">Metal-binding</keyword>
<keyword evidence="9 11" id="KW-0414">Isoprene biosynthesis</keyword>
<name>A0A971S118_9BACT</name>
<dbReference type="Gene3D" id="3.40.50.970">
    <property type="match status" value="2"/>
</dbReference>
<dbReference type="EMBL" id="JAAYEE010000077">
    <property type="protein sequence ID" value="NLW34727.1"/>
    <property type="molecule type" value="Genomic_DNA"/>
</dbReference>
<organism evidence="13 14">
    <name type="scientific">Syntrophorhabdus aromaticivorans</name>
    <dbReference type="NCBI Taxonomy" id="328301"/>
    <lineage>
        <taxon>Bacteria</taxon>
        <taxon>Pseudomonadati</taxon>
        <taxon>Thermodesulfobacteriota</taxon>
        <taxon>Syntrophorhabdia</taxon>
        <taxon>Syntrophorhabdales</taxon>
        <taxon>Syntrophorhabdaceae</taxon>
        <taxon>Syntrophorhabdus</taxon>
    </lineage>
</organism>
<keyword evidence="7 11" id="KW-0784">Thiamine biosynthesis</keyword>
<feature type="binding site" evidence="11">
    <location>
        <position position="144"/>
    </location>
    <ligand>
        <name>Mg(2+)</name>
        <dbReference type="ChEBI" id="CHEBI:18420"/>
    </ligand>
</feature>
<dbReference type="NCBIfam" id="TIGR00204">
    <property type="entry name" value="dxs"/>
    <property type="match status" value="1"/>
</dbReference>
<dbReference type="CDD" id="cd02007">
    <property type="entry name" value="TPP_DXS"/>
    <property type="match status" value="1"/>
</dbReference>
<comment type="pathway">
    <text evidence="1 11">Metabolic intermediate biosynthesis; 1-deoxy-D-xylulose 5-phosphate biosynthesis; 1-deoxy-D-xylulose 5-phosphate from D-glyceraldehyde 3-phosphate and pyruvate: step 1/1.</text>
</comment>
<dbReference type="GO" id="GO:0019288">
    <property type="term" value="P:isopentenyl diphosphate biosynthetic process, methylerythritol 4-phosphate pathway"/>
    <property type="evidence" value="ECO:0007669"/>
    <property type="project" value="TreeGrafter"/>
</dbReference>
<dbReference type="GO" id="GO:0030976">
    <property type="term" value="F:thiamine pyrophosphate binding"/>
    <property type="evidence" value="ECO:0007669"/>
    <property type="project" value="UniProtKB-UniRule"/>
</dbReference>
<sequence length="621" mass="67649">MPLAGINSPKDLRTLSIPELGDLAEEIRSYITAIVSRTGGHLSSNLGVVELTIALHYVFNTPDDKIVWDVGHQCYTHKILTGRKEKFETLRQTGGLSGFPSRKESPYDVFDTGHASNSISVAVGLAEAKKKAGRAEKIIAVIGDGSLTGGMAFEGLNHAGHLKSDVIVVLNDNEMSISKNIGALSSYLSKIMTGEFVSSVREEIKRKIRSLPGVGDRVYKAARHLEEAVKGLVTPGMLFEALGFQYVGPVDGHNMQHLVDNLRNIKRLQGPVLIHVITKKGRGYNHAEDDPARFHGISTFELTTGSCTGTGGCTYTDVFGDTIIELARKDPRIIAVTAAMGLGTGLEKFSNLFPDRFYDIGIAEQHGVTFAAALALGGYRPFVAIYSTFLQRAYDQIVLDVCLQRLPVVFAVDRSGIVGQDGPTHHGVFDISYFRHMPNMVVMSPKDENEFRHMLYSAHLYEGPAVVRYPRGEALGIAMDPALNEITIGTWERLKEGRDVTIIACGNTVYPALSAAAELEKEDIRCGVINGRFIKPMDREMIGALEGTTGRIVTVEENTVIGGFGSGVMEILSEEGINLPVKRLGIPDAFLPHGSQGNLRKSIGIDKDGIQRFVKQWLKTG</sequence>
<dbReference type="AlphaFoldDB" id="A0A971S118"/>
<comment type="cofactor">
    <cofactor evidence="11">
        <name>Mg(2+)</name>
        <dbReference type="ChEBI" id="CHEBI:18420"/>
    </cofactor>
    <text evidence="11">Binds 1 Mg(2+) ion per subunit.</text>
</comment>
<dbReference type="HAMAP" id="MF_00315">
    <property type="entry name" value="DXP_synth"/>
    <property type="match status" value="1"/>
</dbReference>
<dbReference type="Proteomes" id="UP000777265">
    <property type="component" value="Unassembled WGS sequence"/>
</dbReference>
<comment type="caution">
    <text evidence="13">The sequence shown here is derived from an EMBL/GenBank/DDBJ whole genome shotgun (WGS) entry which is preliminary data.</text>
</comment>
<dbReference type="GO" id="GO:0008661">
    <property type="term" value="F:1-deoxy-D-xylulose-5-phosphate synthase activity"/>
    <property type="evidence" value="ECO:0007669"/>
    <property type="project" value="UniProtKB-UniRule"/>
</dbReference>
<dbReference type="GO" id="GO:0000287">
    <property type="term" value="F:magnesium ion binding"/>
    <property type="evidence" value="ECO:0007669"/>
    <property type="project" value="UniProtKB-UniRule"/>
</dbReference>
<evidence type="ECO:0000313" key="14">
    <source>
        <dbReference type="Proteomes" id="UP000777265"/>
    </source>
</evidence>
<evidence type="ECO:0000256" key="11">
    <source>
        <dbReference type="HAMAP-Rule" id="MF_00315"/>
    </source>
</evidence>
<dbReference type="InterPro" id="IPR020826">
    <property type="entry name" value="Transketolase_BS"/>
</dbReference>
<feature type="binding site" evidence="11">
    <location>
        <position position="364"/>
    </location>
    <ligand>
        <name>thiamine diphosphate</name>
        <dbReference type="ChEBI" id="CHEBI:58937"/>
    </ligand>
</feature>
<evidence type="ECO:0000256" key="1">
    <source>
        <dbReference type="ARBA" id="ARBA00004980"/>
    </source>
</evidence>
<protein>
    <recommendedName>
        <fullName evidence="11">1-deoxy-D-xylulose-5-phosphate synthase</fullName>
        <ecNumber evidence="11">2.2.1.7</ecNumber>
    </recommendedName>
    <alternativeName>
        <fullName evidence="11">1-deoxyxylulose-5-phosphate synthase</fullName>
        <shortName evidence="11">DXP synthase</shortName>
        <shortName evidence="11">DXPS</shortName>
    </alternativeName>
</protein>
<dbReference type="EC" id="2.2.1.7" evidence="11"/>
<dbReference type="Pfam" id="PF13292">
    <property type="entry name" value="DXP_synthase_N"/>
    <property type="match status" value="1"/>
</dbReference>
<comment type="cofactor">
    <cofactor evidence="11">
        <name>thiamine diphosphate</name>
        <dbReference type="ChEBI" id="CHEBI:58937"/>
    </cofactor>
    <text evidence="11">Binds 1 thiamine pyrophosphate per subunit.</text>
</comment>
<accession>A0A971S118</accession>
<comment type="subunit">
    <text evidence="3 11">Homodimer.</text>
</comment>
<dbReference type="Pfam" id="PF02779">
    <property type="entry name" value="Transket_pyr"/>
    <property type="match status" value="1"/>
</dbReference>
<evidence type="ECO:0000256" key="2">
    <source>
        <dbReference type="ARBA" id="ARBA00011081"/>
    </source>
</evidence>
<dbReference type="Gene3D" id="3.40.50.920">
    <property type="match status" value="1"/>
</dbReference>
<comment type="function">
    <text evidence="10 11">Catalyzes the acyloin condensation reaction between C atoms 2 and 3 of pyruvate and glyceraldehyde 3-phosphate to yield 1-deoxy-D-xylulose-5-phosphate (DXP).</text>
</comment>
<dbReference type="Pfam" id="PF02780">
    <property type="entry name" value="Transketolase_C"/>
    <property type="match status" value="1"/>
</dbReference>
<dbReference type="SUPFAM" id="SSF52922">
    <property type="entry name" value="TK C-terminal domain-like"/>
    <property type="match status" value="1"/>
</dbReference>
<gene>
    <name evidence="11" type="primary">dxs</name>
    <name evidence="13" type="ORF">GXY80_04490</name>
</gene>
<keyword evidence="4 11" id="KW-0808">Transferase</keyword>
<dbReference type="GO" id="GO:0016114">
    <property type="term" value="P:terpenoid biosynthetic process"/>
    <property type="evidence" value="ECO:0007669"/>
    <property type="project" value="UniProtKB-UniRule"/>
</dbReference>
<evidence type="ECO:0000259" key="12">
    <source>
        <dbReference type="SMART" id="SM00861"/>
    </source>
</evidence>
<evidence type="ECO:0000256" key="6">
    <source>
        <dbReference type="ARBA" id="ARBA00022842"/>
    </source>
</evidence>
<dbReference type="InterPro" id="IPR005475">
    <property type="entry name" value="Transketolase-like_Pyr-bd"/>
</dbReference>
<evidence type="ECO:0000256" key="5">
    <source>
        <dbReference type="ARBA" id="ARBA00022723"/>
    </source>
</evidence>
<dbReference type="FunFam" id="3.40.50.920:FF:000002">
    <property type="entry name" value="1-deoxy-D-xylulose-5-phosphate synthase"/>
    <property type="match status" value="1"/>
</dbReference>
<dbReference type="PROSITE" id="PS00802">
    <property type="entry name" value="TRANSKETOLASE_2"/>
    <property type="match status" value="1"/>
</dbReference>
<dbReference type="InterPro" id="IPR033248">
    <property type="entry name" value="Transketolase_C"/>
</dbReference>
<evidence type="ECO:0000256" key="4">
    <source>
        <dbReference type="ARBA" id="ARBA00022679"/>
    </source>
</evidence>
<dbReference type="FunFam" id="3.40.50.970:FF:000005">
    <property type="entry name" value="1-deoxy-D-xylulose-5-phosphate synthase"/>
    <property type="match status" value="1"/>
</dbReference>
<evidence type="ECO:0000256" key="3">
    <source>
        <dbReference type="ARBA" id="ARBA00011738"/>
    </source>
</evidence>
<reference evidence="13" key="1">
    <citation type="journal article" date="2020" name="Biotechnol. Biofuels">
        <title>New insights from the biogas microbiome by comprehensive genome-resolved metagenomics of nearly 1600 species originating from multiple anaerobic digesters.</title>
        <authorList>
            <person name="Campanaro S."/>
            <person name="Treu L."/>
            <person name="Rodriguez-R L.M."/>
            <person name="Kovalovszki A."/>
            <person name="Ziels R.M."/>
            <person name="Maus I."/>
            <person name="Zhu X."/>
            <person name="Kougias P.G."/>
            <person name="Basile A."/>
            <person name="Luo G."/>
            <person name="Schluter A."/>
            <person name="Konstantinidis K.T."/>
            <person name="Angelidaki I."/>
        </authorList>
    </citation>
    <scope>NUCLEOTIDE SEQUENCE</scope>
    <source>
        <strain evidence="13">AS06rmzACSIP_7</strain>
    </source>
</reference>
<dbReference type="InterPro" id="IPR029061">
    <property type="entry name" value="THDP-binding"/>
</dbReference>
<feature type="binding site" evidence="11">
    <location>
        <begin position="113"/>
        <end position="115"/>
    </location>
    <ligand>
        <name>thiamine diphosphate</name>
        <dbReference type="ChEBI" id="CHEBI:58937"/>
    </ligand>
</feature>
<evidence type="ECO:0000256" key="10">
    <source>
        <dbReference type="ARBA" id="ARBA00055605"/>
    </source>
</evidence>
<evidence type="ECO:0000256" key="8">
    <source>
        <dbReference type="ARBA" id="ARBA00023052"/>
    </source>
</evidence>
<dbReference type="GO" id="GO:0009228">
    <property type="term" value="P:thiamine biosynthetic process"/>
    <property type="evidence" value="ECO:0007669"/>
    <property type="project" value="UniProtKB-UniRule"/>
</dbReference>
<keyword evidence="6 11" id="KW-0460">Magnesium</keyword>
<feature type="binding site" evidence="11">
    <location>
        <position position="173"/>
    </location>
    <ligand>
        <name>Mg(2+)</name>
        <dbReference type="ChEBI" id="CHEBI:18420"/>
    </ligand>
</feature>
<dbReference type="NCBIfam" id="NF003933">
    <property type="entry name" value="PRK05444.2-2"/>
    <property type="match status" value="1"/>
</dbReference>
<feature type="binding site" evidence="11">
    <location>
        <position position="284"/>
    </location>
    <ligand>
        <name>thiamine diphosphate</name>
        <dbReference type="ChEBI" id="CHEBI:58937"/>
    </ligand>
</feature>
<evidence type="ECO:0000256" key="9">
    <source>
        <dbReference type="ARBA" id="ARBA00023229"/>
    </source>
</evidence>